<comment type="caution">
    <text evidence="2">The sequence shown here is derived from an EMBL/GenBank/DDBJ whole genome shotgun (WGS) entry which is preliminary data.</text>
</comment>
<dbReference type="Gene3D" id="3.60.10.10">
    <property type="entry name" value="Endonuclease/exonuclease/phosphatase"/>
    <property type="match status" value="1"/>
</dbReference>
<dbReference type="SUPFAM" id="SSF56219">
    <property type="entry name" value="DNase I-like"/>
    <property type="match status" value="1"/>
</dbReference>
<keyword evidence="2" id="KW-0378">Hydrolase</keyword>
<dbReference type="InterPro" id="IPR036691">
    <property type="entry name" value="Endo/exonu/phosph_ase_sf"/>
</dbReference>
<name>A0ABM9G3Q5_9BACL</name>
<sequence length="246" mass="27932">MEMNIVTFNIHHGRGMDGKLNLERVAQVLEDSQADVIALNEVDKHFSRRSGYLDQLGWLSERLGMRDSFFGASISSSTGSVLRQYGNAVLSRFPIVSRQNHVLESSPFHFEKRAVLEVCIHIRGHLVKMYVTHLSLVPYIRSKQVDFITDKIRNEDHPVILTGDLNTRPGTKSWHKLQQLITDACHHAGMTPCYTFPSRRPLFRLDYIFVSRHFHIASTEAIASLPAASDHLPLKATVRLIHTLSP</sequence>
<dbReference type="Proteomes" id="UP001154322">
    <property type="component" value="Unassembled WGS sequence"/>
</dbReference>
<dbReference type="Pfam" id="PF03372">
    <property type="entry name" value="Exo_endo_phos"/>
    <property type="match status" value="1"/>
</dbReference>
<dbReference type="GO" id="GO:0004519">
    <property type="term" value="F:endonuclease activity"/>
    <property type="evidence" value="ECO:0007669"/>
    <property type="project" value="UniProtKB-KW"/>
</dbReference>
<dbReference type="PANTHER" id="PTHR14859">
    <property type="entry name" value="CALCOFLUOR WHITE HYPERSENSITIVE PROTEIN PRECURSOR"/>
    <property type="match status" value="1"/>
</dbReference>
<proteinExistence type="predicted"/>
<keyword evidence="3" id="KW-1185">Reference proteome</keyword>
<protein>
    <submittedName>
        <fullName evidence="2">Endonuclease/exonuclease/phosphatase family protein</fullName>
    </submittedName>
</protein>
<reference evidence="2" key="1">
    <citation type="submission" date="2022-06" db="EMBL/GenBank/DDBJ databases">
        <authorList>
            <person name="Dietemann V."/>
            <person name="Ory F."/>
            <person name="Dainat B."/>
            <person name="Oberhansli S."/>
        </authorList>
    </citation>
    <scope>NUCLEOTIDE SEQUENCE</scope>
    <source>
        <strain evidence="2">Ena-SAMPLE-TAB-26-04-2022-14:26:32:270-5432</strain>
    </source>
</reference>
<dbReference type="RefSeq" id="WP_213427291.1">
    <property type="nucleotide sequence ID" value="NZ_AP031286.1"/>
</dbReference>
<keyword evidence="2" id="KW-0255">Endonuclease</keyword>
<feature type="domain" description="Endonuclease/exonuclease/phosphatase" evidence="1">
    <location>
        <begin position="6"/>
        <end position="231"/>
    </location>
</feature>
<organism evidence="2 3">
    <name type="scientific">Paenibacillus melissococcoides</name>
    <dbReference type="NCBI Taxonomy" id="2912268"/>
    <lineage>
        <taxon>Bacteria</taxon>
        <taxon>Bacillati</taxon>
        <taxon>Bacillota</taxon>
        <taxon>Bacilli</taxon>
        <taxon>Bacillales</taxon>
        <taxon>Paenibacillaceae</taxon>
        <taxon>Paenibacillus</taxon>
    </lineage>
</organism>
<dbReference type="EMBL" id="CALYLO010000005">
    <property type="protein sequence ID" value="CAH8246362.1"/>
    <property type="molecule type" value="Genomic_DNA"/>
</dbReference>
<dbReference type="InterPro" id="IPR005135">
    <property type="entry name" value="Endo/exonuclease/phosphatase"/>
</dbReference>
<gene>
    <name evidence="2" type="ORF">WJ0W_003597</name>
</gene>
<dbReference type="InterPro" id="IPR051916">
    <property type="entry name" value="GPI-anchor_lipid_remodeler"/>
</dbReference>
<evidence type="ECO:0000313" key="3">
    <source>
        <dbReference type="Proteomes" id="UP001154322"/>
    </source>
</evidence>
<evidence type="ECO:0000313" key="2">
    <source>
        <dbReference type="EMBL" id="CAH8246362.1"/>
    </source>
</evidence>
<evidence type="ECO:0000259" key="1">
    <source>
        <dbReference type="Pfam" id="PF03372"/>
    </source>
</evidence>
<accession>A0ABM9G3Q5</accession>
<keyword evidence="2" id="KW-0540">Nuclease</keyword>
<dbReference type="PANTHER" id="PTHR14859:SF15">
    <property type="entry name" value="ENDONUCLEASE_EXONUCLEASE_PHOSPHATASE DOMAIN-CONTAINING PROTEIN"/>
    <property type="match status" value="1"/>
</dbReference>